<dbReference type="HOGENOM" id="CLU_009583_14_2_6"/>
<dbReference type="InterPro" id="IPR050194">
    <property type="entry name" value="Glycosyltransferase_grp1"/>
</dbReference>
<evidence type="ECO:0000313" key="3">
    <source>
        <dbReference type="Proteomes" id="UP000028931"/>
    </source>
</evidence>
<dbReference type="Pfam" id="PF00534">
    <property type="entry name" value="Glycos_transf_1"/>
    <property type="match status" value="1"/>
</dbReference>
<dbReference type="PANTHER" id="PTHR45947:SF15">
    <property type="entry name" value="TEICHURONIC ACID BIOSYNTHESIS GLYCOSYLTRANSFERASE TUAC-RELATED"/>
    <property type="match status" value="1"/>
</dbReference>
<dbReference type="OrthoDB" id="9768937at2"/>
<dbReference type="KEGG" id="palk:PSAKL28_23710"/>
<dbReference type="eggNOG" id="COG0438">
    <property type="taxonomic scope" value="Bacteria"/>
</dbReference>
<dbReference type="EMBL" id="CP009048">
    <property type="protein sequence ID" value="AIL61582.1"/>
    <property type="molecule type" value="Genomic_DNA"/>
</dbReference>
<proteinExistence type="predicted"/>
<accession>A0A077F7W6</accession>
<sequence>MRIAYFINQYPKVSHSFIRREILALERQGIEIQRIALRGWDAELQDAEDLSERDKTRYVLQDGVKGLLVPLLQVLRARPQHFCSALWLALRMGLRADRPWPYHLVYLAEACRVVQWLQAYGAEHVHAHFGTNSTEVVMLANVLGGPAYSFTVHGPEEFDKPQFLYLGEKVRRAAFVAAVSSYGRSQLFRWVAHEHWAKVKVVHCGLERMFHEVPAVMAPSVPRLVCVGRLCEQKGQLLLLEAARLLAAQSVVFEIVLAGDGEMRADIEALIVRHELQAQVRITGWISSAQVRDEILGARALVLPSFAEGLPVVIMEAMALRRPVLTTYVAGIPELVRQGENGWLFPAGAVEELAAAMADCLAQPVDTLQRMGEAAYQRVLQRHDIDSEAARLAGYFKASA</sequence>
<dbReference type="SUPFAM" id="SSF53756">
    <property type="entry name" value="UDP-Glycosyltransferase/glycogen phosphorylase"/>
    <property type="match status" value="1"/>
</dbReference>
<evidence type="ECO:0000259" key="1">
    <source>
        <dbReference type="Pfam" id="PF00534"/>
    </source>
</evidence>
<keyword evidence="2" id="KW-0808">Transferase</keyword>
<name>A0A077F7W6_9PSED</name>
<feature type="domain" description="Glycosyl transferase family 1" evidence="1">
    <location>
        <begin position="223"/>
        <end position="378"/>
    </location>
</feature>
<gene>
    <name evidence="2" type="ORF">PSAKL28_23710</name>
</gene>
<dbReference type="Gene3D" id="3.40.50.2000">
    <property type="entry name" value="Glycogen Phosphorylase B"/>
    <property type="match status" value="2"/>
</dbReference>
<dbReference type="RefSeq" id="WP_038610513.1">
    <property type="nucleotide sequence ID" value="NZ_CP009048.1"/>
</dbReference>
<protein>
    <submittedName>
        <fullName evidence="2">Glycosyl transferase family protein</fullName>
    </submittedName>
</protein>
<organism evidence="2 3">
    <name type="scientific">Pseudomonas alkylphenolica</name>
    <dbReference type="NCBI Taxonomy" id="237609"/>
    <lineage>
        <taxon>Bacteria</taxon>
        <taxon>Pseudomonadati</taxon>
        <taxon>Pseudomonadota</taxon>
        <taxon>Gammaproteobacteria</taxon>
        <taxon>Pseudomonadales</taxon>
        <taxon>Pseudomonadaceae</taxon>
        <taxon>Pseudomonas</taxon>
    </lineage>
</organism>
<evidence type="ECO:0000313" key="2">
    <source>
        <dbReference type="EMBL" id="AIL61582.1"/>
    </source>
</evidence>
<dbReference type="Proteomes" id="UP000028931">
    <property type="component" value="Chromosome"/>
</dbReference>
<dbReference type="PANTHER" id="PTHR45947">
    <property type="entry name" value="SULFOQUINOVOSYL TRANSFERASE SQD2"/>
    <property type="match status" value="1"/>
</dbReference>
<dbReference type="GO" id="GO:0016757">
    <property type="term" value="F:glycosyltransferase activity"/>
    <property type="evidence" value="ECO:0007669"/>
    <property type="project" value="InterPro"/>
</dbReference>
<dbReference type="AlphaFoldDB" id="A0A077F7W6"/>
<dbReference type="InterPro" id="IPR001296">
    <property type="entry name" value="Glyco_trans_1"/>
</dbReference>
<reference evidence="2 3" key="1">
    <citation type="submission" date="2014-07" db="EMBL/GenBank/DDBJ databases">
        <authorList>
            <person name="Lee K."/>
            <person name="Lim J.Y."/>
            <person name="Hwang I."/>
        </authorList>
    </citation>
    <scope>NUCLEOTIDE SEQUENCE [LARGE SCALE GENOMIC DNA]</scope>
    <source>
        <strain evidence="2 3">KL28</strain>
    </source>
</reference>